<dbReference type="Proteomes" id="UP000054526">
    <property type="component" value="Unassembled WGS sequence"/>
</dbReference>
<dbReference type="RefSeq" id="WP_041062604.1">
    <property type="nucleotide sequence ID" value="NZ_JXAL01000016.1"/>
</dbReference>
<protein>
    <recommendedName>
        <fullName evidence="4">Large polyvalent protein associated domain-containing protein</fullName>
    </recommendedName>
</protein>
<reference evidence="2 3" key="1">
    <citation type="submission" date="2014-12" db="EMBL/GenBank/DDBJ databases">
        <title>Draft genome sequence of Cohnella kolymensis strain B-2846.</title>
        <authorList>
            <person name="Karlyshev A.V."/>
            <person name="Kudryashova E.B."/>
        </authorList>
    </citation>
    <scope>NUCLEOTIDE SEQUENCE [LARGE SCALE GENOMIC DNA]</scope>
    <source>
        <strain evidence="2 3">VKM B-2846</strain>
    </source>
</reference>
<feature type="region of interest" description="Disordered" evidence="1">
    <location>
        <begin position="641"/>
        <end position="660"/>
    </location>
</feature>
<name>A0ABR5A4A0_9BACL</name>
<comment type="caution">
    <text evidence="2">The sequence shown here is derived from an EMBL/GenBank/DDBJ whole genome shotgun (WGS) entry which is preliminary data.</text>
</comment>
<keyword evidence="3" id="KW-1185">Reference proteome</keyword>
<organism evidence="2 3">
    <name type="scientific">Cohnella kolymensis</name>
    <dbReference type="NCBI Taxonomy" id="1590652"/>
    <lineage>
        <taxon>Bacteria</taxon>
        <taxon>Bacillati</taxon>
        <taxon>Bacillota</taxon>
        <taxon>Bacilli</taxon>
        <taxon>Bacillales</taxon>
        <taxon>Paenibacillaceae</taxon>
        <taxon>Cohnella</taxon>
    </lineage>
</organism>
<sequence>MSFSRFNKSNSSFQRFSQPTDPYDTTSIDNQIKNASTRIQDAGFQPDNADKRNWFERLTNLPQKQNFFFDTLELLGRPGQSVMNAIHKKNTSMSLGEALKRGISGDDKIRGSELLQGTNMNAAAKAVVGTGLEIALDPLTYVPGGILAKGVTIPGKAAGRAVSGAYKATENAIPSFARFSENTLRPAAENVKDGLGYMFNSEYKIKDTLDGGKSDFLKNLNQQTDNSRRYMQEETLGNLGRVARDAGGIDTGADVGRIMEKPLRQFEDVKGYEFPDGLRRTENKQDLFAEISKNRGSIKNIGKDIRATSGQYDQAIGQFGNALDQTDSQLRKLFAGLEREAGKNLDSTTRGNLREASLELKRLDSQINNFDNAQESVLRHFKKQVKDNHESNFELLKRIKDVAPNGVKGVARQEMPNGLLIRKEGKAIDEVANELGYQYADDLVQELKRLNNVPRKLDEETVTRFAQQEMQRTGSLERLQDTFKGLQTAKSTIQNSIKDIAKQAPKTRAAKAAAQAFAKLSDHPEYVRLTQQRDALKQQFDALKTESKSTRQGKVDQIKQHEADIQTLHEAAKNPVIVQKEIPRPPRESSADPKIQKAAQKLVKSNAVIREFAEQNGIGIPELEGYMTHVWSQEERARRTRVSAVDRGSRGTGNPNKSILKNRELTGSAEDINDKLGRKFFEPNAFYASAIGQKRLVDYVHAVKFRREVLSNPEFANKFVKGMTVPKGAEVIDTNNYKFLKDSGDVLDGMGLADEVGGQYIVTKQAKLLLDRYQRINTDEGTKAFLKAFDTIQSFWKRGALFSLGYHVRNQAGAMFNNYVGGMNPVDIAKYTQDGFKEVARAIGGKESALFTEYRKQGLSSTALSQVEFARYGEEPEKAIEKTVKNLSKDTKGQVTQRLNPVNAFKTSQEVGNFFDQGNRFALYKWAREKLNLSPEKAAEKVREVQFDYTKLTPFEQNVVARVVPFYRWMRNNIPFQVRQFINDPRKYEYLNKARLNAQQAVGLDDENIPDYMKESFSMPISGEGGKGKMLGLNLPLGDLTKLSRPGKTLIDSVSPLLKTPAELALNFNTFRGKPIQQFSGQQKQYEVPGIGEFGVPIKGAYAFEQATGQIGRGLSGLMQKPENVDQDVKNRLPTLGISSLTKDFDAEKYAYYAKLNELKQLQDLILFIEQQTGDKPRTVREIAKGR</sequence>
<dbReference type="EMBL" id="JXAL01000016">
    <property type="protein sequence ID" value="KIL35874.1"/>
    <property type="molecule type" value="Genomic_DNA"/>
</dbReference>
<accession>A0ABR5A4A0</accession>
<evidence type="ECO:0000313" key="3">
    <source>
        <dbReference type="Proteomes" id="UP000054526"/>
    </source>
</evidence>
<evidence type="ECO:0000313" key="2">
    <source>
        <dbReference type="EMBL" id="KIL35874.1"/>
    </source>
</evidence>
<feature type="region of interest" description="Disordered" evidence="1">
    <location>
        <begin position="1"/>
        <end position="28"/>
    </location>
</feature>
<feature type="compositionally biased region" description="Low complexity" evidence="1">
    <location>
        <begin position="1"/>
        <end position="18"/>
    </location>
</feature>
<evidence type="ECO:0008006" key="4">
    <source>
        <dbReference type="Google" id="ProtNLM"/>
    </source>
</evidence>
<gene>
    <name evidence="2" type="ORF">SD71_10815</name>
</gene>
<evidence type="ECO:0000256" key="1">
    <source>
        <dbReference type="SAM" id="MobiDB-lite"/>
    </source>
</evidence>
<proteinExistence type="predicted"/>
<feature type="compositionally biased region" description="Polar residues" evidence="1">
    <location>
        <begin position="19"/>
        <end position="28"/>
    </location>
</feature>